<dbReference type="Gramene" id="CDF34214">
    <property type="protein sequence ID" value="CDF34214"/>
    <property type="gene ID" value="CHC_T00002809001"/>
</dbReference>
<organism evidence="2 3">
    <name type="scientific">Chondrus crispus</name>
    <name type="common">Carrageen Irish moss</name>
    <name type="synonym">Polymorpha crispa</name>
    <dbReference type="NCBI Taxonomy" id="2769"/>
    <lineage>
        <taxon>Eukaryota</taxon>
        <taxon>Rhodophyta</taxon>
        <taxon>Florideophyceae</taxon>
        <taxon>Rhodymeniophycidae</taxon>
        <taxon>Gigartinales</taxon>
        <taxon>Gigartinaceae</taxon>
        <taxon>Chondrus</taxon>
    </lineage>
</organism>
<keyword evidence="3" id="KW-1185">Reference proteome</keyword>
<proteinExistence type="predicted"/>
<protein>
    <submittedName>
        <fullName evidence="2">Uncharacterized protein</fullName>
    </submittedName>
</protein>
<dbReference type="KEGG" id="ccp:CHC_T00002809001"/>
<accession>R7Q849</accession>
<sequence>MDCSTYCTAVEIVPCDPCGQGQPSPSPSHIRSSSPSPPPPPYAATSSINRAPPAACILPSPSLQRSAYRQSPMAFIPSLPLARGRLKPCTPLVRPPFQAPRTSRHPPAANFSTARDATPTQVCPQCADRKTLPCTLCNTFGFLEVNEATVWRTCHICKAQGNIPCPACSPPPKDNSQKPQIAPANQQQ</sequence>
<dbReference type="GeneID" id="17321749"/>
<evidence type="ECO:0000256" key="1">
    <source>
        <dbReference type="SAM" id="MobiDB-lite"/>
    </source>
</evidence>
<feature type="region of interest" description="Disordered" evidence="1">
    <location>
        <begin position="18"/>
        <end position="45"/>
    </location>
</feature>
<name>R7Q849_CHOCR</name>
<evidence type="ECO:0000313" key="2">
    <source>
        <dbReference type="EMBL" id="CDF34214.1"/>
    </source>
</evidence>
<feature type="compositionally biased region" description="Polar residues" evidence="1">
    <location>
        <begin position="177"/>
        <end position="188"/>
    </location>
</feature>
<feature type="region of interest" description="Disordered" evidence="1">
    <location>
        <begin position="169"/>
        <end position="188"/>
    </location>
</feature>
<feature type="region of interest" description="Disordered" evidence="1">
    <location>
        <begin position="95"/>
        <end position="114"/>
    </location>
</feature>
<reference evidence="3" key="1">
    <citation type="journal article" date="2013" name="Proc. Natl. Acad. Sci. U.S.A.">
        <title>Genome structure and metabolic features in the red seaweed Chondrus crispus shed light on evolution of the Archaeplastida.</title>
        <authorList>
            <person name="Collen J."/>
            <person name="Porcel B."/>
            <person name="Carre W."/>
            <person name="Ball S.G."/>
            <person name="Chaparro C."/>
            <person name="Tonon T."/>
            <person name="Barbeyron T."/>
            <person name="Michel G."/>
            <person name="Noel B."/>
            <person name="Valentin K."/>
            <person name="Elias M."/>
            <person name="Artiguenave F."/>
            <person name="Arun A."/>
            <person name="Aury J.M."/>
            <person name="Barbosa-Neto J.F."/>
            <person name="Bothwell J.H."/>
            <person name="Bouget F.Y."/>
            <person name="Brillet L."/>
            <person name="Cabello-Hurtado F."/>
            <person name="Capella-Gutierrez S."/>
            <person name="Charrier B."/>
            <person name="Cladiere L."/>
            <person name="Cock J.M."/>
            <person name="Coelho S.M."/>
            <person name="Colleoni C."/>
            <person name="Czjzek M."/>
            <person name="Da Silva C."/>
            <person name="Delage L."/>
            <person name="Denoeud F."/>
            <person name="Deschamps P."/>
            <person name="Dittami S.M."/>
            <person name="Gabaldon T."/>
            <person name="Gachon C.M."/>
            <person name="Groisillier A."/>
            <person name="Herve C."/>
            <person name="Jabbari K."/>
            <person name="Katinka M."/>
            <person name="Kloareg B."/>
            <person name="Kowalczyk N."/>
            <person name="Labadie K."/>
            <person name="Leblanc C."/>
            <person name="Lopez P.J."/>
            <person name="McLachlan D.H."/>
            <person name="Meslet-Cladiere L."/>
            <person name="Moustafa A."/>
            <person name="Nehr Z."/>
            <person name="Nyvall Collen P."/>
            <person name="Panaud O."/>
            <person name="Partensky F."/>
            <person name="Poulain J."/>
            <person name="Rensing S.A."/>
            <person name="Rousvoal S."/>
            <person name="Samson G."/>
            <person name="Symeonidi A."/>
            <person name="Weissenbach J."/>
            <person name="Zambounis A."/>
            <person name="Wincker P."/>
            <person name="Boyen C."/>
        </authorList>
    </citation>
    <scope>NUCLEOTIDE SEQUENCE [LARGE SCALE GENOMIC DNA]</scope>
    <source>
        <strain evidence="3">cv. Stackhouse</strain>
    </source>
</reference>
<gene>
    <name evidence="2" type="ORF">CHC_T00002809001</name>
</gene>
<dbReference type="RefSeq" id="XP_005714033.1">
    <property type="nucleotide sequence ID" value="XM_005713976.1"/>
</dbReference>
<evidence type="ECO:0000313" key="3">
    <source>
        <dbReference type="Proteomes" id="UP000012073"/>
    </source>
</evidence>
<dbReference type="AlphaFoldDB" id="R7Q849"/>
<dbReference type="EMBL" id="HG001677">
    <property type="protein sequence ID" value="CDF34214.1"/>
    <property type="molecule type" value="Genomic_DNA"/>
</dbReference>
<dbReference type="Proteomes" id="UP000012073">
    <property type="component" value="Unassembled WGS sequence"/>
</dbReference>